<dbReference type="InterPro" id="IPR010179">
    <property type="entry name" value="CRISPR-assoc_prot_Cse3"/>
</dbReference>
<dbReference type="NCBIfam" id="TIGR01907">
    <property type="entry name" value="casE_Cse3"/>
    <property type="match status" value="1"/>
</dbReference>
<proteinExistence type="predicted"/>
<dbReference type="Pfam" id="PF08798">
    <property type="entry name" value="CRISPR_assoc"/>
    <property type="match status" value="1"/>
</dbReference>
<dbReference type="Gene3D" id="3.30.70.1210">
    <property type="entry name" value="Crispr-associated protein, domain 2"/>
    <property type="match status" value="1"/>
</dbReference>
<dbReference type="Proteomes" id="UP001281731">
    <property type="component" value="Unassembled WGS sequence"/>
</dbReference>
<sequence>MTFFSTIDINVRRRGGVNLVRNPQALHAAVMSSFPPGTVKDSDIFAAQETEVAFASIDAETDISRGEAKEHDSLTRVLWRLDNDGDVYRLYVVSPIEPDFTHIVEQAGWKGQEWRSTSYKTFLSMLEVGQTYGFRLVANTVKRNPAGNGPRKTGKIIPYIIPPEQLEWLFKRMEANGFRIVYDGDNPLVTVAKNRNLIFNKKKPEAVSTHTGEEGKKEKKTRGRKVTIRQAQFEGVLEVTDVHALKNALITGIGRGKAYGCGLLTLRKIGM</sequence>
<organism evidence="1 2">
    <name type="scientific">Actinotignum urinale</name>
    <dbReference type="NCBI Taxonomy" id="190146"/>
    <lineage>
        <taxon>Bacteria</taxon>
        <taxon>Bacillati</taxon>
        <taxon>Actinomycetota</taxon>
        <taxon>Actinomycetes</taxon>
        <taxon>Actinomycetales</taxon>
        <taxon>Actinomycetaceae</taxon>
        <taxon>Actinotignum</taxon>
    </lineage>
</organism>
<dbReference type="RefSeq" id="WP_308807035.1">
    <property type="nucleotide sequence ID" value="NZ_CAMYCL010000030.1"/>
</dbReference>
<evidence type="ECO:0000313" key="1">
    <source>
        <dbReference type="EMBL" id="MDY5155557.1"/>
    </source>
</evidence>
<dbReference type="SUPFAM" id="SSF117987">
    <property type="entry name" value="CRISPR-associated protein"/>
    <property type="match status" value="3"/>
</dbReference>
<dbReference type="EMBL" id="JAWNGC010000011">
    <property type="protein sequence ID" value="MDY5155557.1"/>
    <property type="molecule type" value="Genomic_DNA"/>
</dbReference>
<comment type="caution">
    <text evidence="1">The sequence shown here is derived from an EMBL/GenBank/DDBJ whole genome shotgun (WGS) entry which is preliminary data.</text>
</comment>
<protein>
    <submittedName>
        <fullName evidence="1">Type I-E CRISPR-associated protein Cas6/Cse3/CasE</fullName>
    </submittedName>
</protein>
<dbReference type="CDD" id="cd09727">
    <property type="entry name" value="Cas6_I-E"/>
    <property type="match status" value="1"/>
</dbReference>
<name>A0AAW9HP69_9ACTO</name>
<gene>
    <name evidence="1" type="primary">cas6e</name>
    <name evidence="1" type="ORF">R6G80_07480</name>
</gene>
<dbReference type="Gene3D" id="3.30.70.1200">
    <property type="entry name" value="Crispr-associated protein, domain 1"/>
    <property type="match status" value="1"/>
</dbReference>
<dbReference type="AlphaFoldDB" id="A0AAW9HP69"/>
<evidence type="ECO:0000313" key="2">
    <source>
        <dbReference type="Proteomes" id="UP001281731"/>
    </source>
</evidence>
<reference evidence="1" key="1">
    <citation type="submission" date="2023-10" db="EMBL/GenBank/DDBJ databases">
        <title>Whole Genome based description of the genera Actinobaculum and Actinotignum reveals a complex phylogenetic relationship within the species included in the genus Actinotignum.</title>
        <authorList>
            <person name="Jensen C.S."/>
            <person name="Dargis R."/>
            <person name="Kemp M."/>
            <person name="Christensen J.J."/>
        </authorList>
    </citation>
    <scope>NUCLEOTIDE SEQUENCE</scope>
    <source>
        <strain evidence="1">SLA_B511</strain>
    </source>
</reference>
<accession>A0AAW9HP69</accession>
<dbReference type="SMART" id="SM01101">
    <property type="entry name" value="CRISPR_assoc"/>
    <property type="match status" value="1"/>
</dbReference>